<comment type="caution">
    <text evidence="2">The sequence shown here is derived from an EMBL/GenBank/DDBJ whole genome shotgun (WGS) entry which is preliminary data.</text>
</comment>
<dbReference type="EMBL" id="JRHC01000001">
    <property type="protein sequence ID" value="KJF45620.1"/>
    <property type="molecule type" value="Genomic_DNA"/>
</dbReference>
<dbReference type="STRING" id="1544798.LH29_09850"/>
<dbReference type="InterPro" id="IPR054105">
    <property type="entry name" value="WHD_NrtR"/>
</dbReference>
<dbReference type="PANTHER" id="PTHR43736:SF4">
    <property type="entry name" value="SLR1690 PROTEIN"/>
    <property type="match status" value="1"/>
</dbReference>
<name>A0A0D8JFB7_9BACT</name>
<sequence length="250" mass="29089">MDKTAPINSTEYMNHISIDCVIFGFSNNELKVLLLHLKYSKEYSLPGGFLKYDETLEQAAQRIVKERTGLDNLFLKQFKVFSDPERSKSNKALLDADMAGTDHDKSFFDKRFISVGFYALVDFRKVKPTPDLFSDHCDWVSLNTDVSMLLDHKQIIEKAISTLRLQLSQQPIGLKLLPRKFTMPELQKLYETILGRDLDRRNFQRKMLNYNILDKLKERKTGGAHKSPYLYSFNMERYQKALEDGLSGIW</sequence>
<gene>
    <name evidence="2" type="ORF">LH29_09850</name>
</gene>
<dbReference type="AlphaFoldDB" id="A0A0D8JFB7"/>
<dbReference type="Pfam" id="PF21906">
    <property type="entry name" value="WHD_NrtR"/>
    <property type="match status" value="1"/>
</dbReference>
<dbReference type="InterPro" id="IPR015797">
    <property type="entry name" value="NUDIX_hydrolase-like_dom_sf"/>
</dbReference>
<dbReference type="InterPro" id="IPR036388">
    <property type="entry name" value="WH-like_DNA-bd_sf"/>
</dbReference>
<accession>A0A0D8JFB7</accession>
<dbReference type="Pfam" id="PF00293">
    <property type="entry name" value="NUDIX"/>
    <property type="match status" value="1"/>
</dbReference>
<feature type="domain" description="Nudix hydrolase" evidence="1">
    <location>
        <begin position="13"/>
        <end position="164"/>
    </location>
</feature>
<dbReference type="Proteomes" id="UP000032544">
    <property type="component" value="Unassembled WGS sequence"/>
</dbReference>
<dbReference type="InterPro" id="IPR000086">
    <property type="entry name" value="NUDIX_hydrolase_dom"/>
</dbReference>
<dbReference type="PATRIC" id="fig|1544798.3.peg.1977"/>
<dbReference type="SUPFAM" id="SSF46785">
    <property type="entry name" value="Winged helix' DNA-binding domain"/>
    <property type="match status" value="1"/>
</dbReference>
<dbReference type="Gene3D" id="1.10.10.10">
    <property type="entry name" value="Winged helix-like DNA-binding domain superfamily/Winged helix DNA-binding domain"/>
    <property type="match status" value="1"/>
</dbReference>
<evidence type="ECO:0000313" key="3">
    <source>
        <dbReference type="Proteomes" id="UP000032544"/>
    </source>
</evidence>
<keyword evidence="3" id="KW-1185">Reference proteome</keyword>
<dbReference type="PANTHER" id="PTHR43736">
    <property type="entry name" value="ADP-RIBOSE PYROPHOSPHATASE"/>
    <property type="match status" value="1"/>
</dbReference>
<dbReference type="SUPFAM" id="SSF55811">
    <property type="entry name" value="Nudix"/>
    <property type="match status" value="1"/>
</dbReference>
<dbReference type="CDD" id="cd18873">
    <property type="entry name" value="NUDIX_NadM_like"/>
    <property type="match status" value="1"/>
</dbReference>
<evidence type="ECO:0000313" key="2">
    <source>
        <dbReference type="EMBL" id="KJF45620.1"/>
    </source>
</evidence>
<evidence type="ECO:0000259" key="1">
    <source>
        <dbReference type="PROSITE" id="PS51462"/>
    </source>
</evidence>
<dbReference type="PROSITE" id="PS51462">
    <property type="entry name" value="NUDIX"/>
    <property type="match status" value="1"/>
</dbReference>
<protein>
    <recommendedName>
        <fullName evidence="1">Nudix hydrolase domain-containing protein</fullName>
    </recommendedName>
</protein>
<proteinExistence type="predicted"/>
<dbReference type="Gene3D" id="3.90.79.10">
    <property type="entry name" value="Nucleoside Triphosphate Pyrophosphohydrolase"/>
    <property type="match status" value="1"/>
</dbReference>
<dbReference type="RefSeq" id="WP_232302829.1">
    <property type="nucleotide sequence ID" value="NZ_JRHC01000001.1"/>
</dbReference>
<dbReference type="InterPro" id="IPR036390">
    <property type="entry name" value="WH_DNA-bd_sf"/>
</dbReference>
<organism evidence="2 3">
    <name type="scientific">Draconibacterium sediminis</name>
    <dbReference type="NCBI Taxonomy" id="1544798"/>
    <lineage>
        <taxon>Bacteria</taxon>
        <taxon>Pseudomonadati</taxon>
        <taxon>Bacteroidota</taxon>
        <taxon>Bacteroidia</taxon>
        <taxon>Marinilabiliales</taxon>
        <taxon>Prolixibacteraceae</taxon>
        <taxon>Draconibacterium</taxon>
    </lineage>
</organism>
<reference evidence="2 3" key="1">
    <citation type="submission" date="2014-09" db="EMBL/GenBank/DDBJ databases">
        <title>Draft Genome Sequence of Draconibacterium sp. JN14CK-3.</title>
        <authorList>
            <person name="Dong C."/>
            <person name="Lai Q."/>
            <person name="Shao Z."/>
        </authorList>
    </citation>
    <scope>NUCLEOTIDE SEQUENCE [LARGE SCALE GENOMIC DNA]</scope>
    <source>
        <strain evidence="2 3">JN14CK-3</strain>
    </source>
</reference>